<reference evidence="2 3" key="1">
    <citation type="submission" date="2019-09" db="EMBL/GenBank/DDBJ databases">
        <authorList>
            <person name="Depoorter E."/>
        </authorList>
    </citation>
    <scope>NUCLEOTIDE SEQUENCE [LARGE SCALE GENOMIC DNA]</scope>
    <source>
        <strain evidence="2">R-71033</strain>
    </source>
</reference>
<gene>
    <name evidence="2" type="ORF">BCO71033_05378</name>
</gene>
<evidence type="ECO:0000313" key="3">
    <source>
        <dbReference type="Proteomes" id="UP000494109"/>
    </source>
</evidence>
<accession>A0A6P3AVD2</accession>
<protein>
    <submittedName>
        <fullName evidence="2">Aldehyde dehydrogenase</fullName>
    </submittedName>
</protein>
<evidence type="ECO:0000256" key="1">
    <source>
        <dbReference type="SAM" id="MobiDB-lite"/>
    </source>
</evidence>
<dbReference type="EMBL" id="CABVQS010000027">
    <property type="protein sequence ID" value="VWD51451.1"/>
    <property type="molecule type" value="Genomic_DNA"/>
</dbReference>
<name>A0A6P3AVD2_9BURK</name>
<feature type="region of interest" description="Disordered" evidence="1">
    <location>
        <begin position="1"/>
        <end position="35"/>
    </location>
</feature>
<feature type="compositionally biased region" description="Basic and acidic residues" evidence="1">
    <location>
        <begin position="12"/>
        <end position="26"/>
    </location>
</feature>
<dbReference type="RefSeq" id="WP_174947053.1">
    <property type="nucleotide sequence ID" value="NZ_CABVQS010000027.1"/>
</dbReference>
<evidence type="ECO:0000313" key="2">
    <source>
        <dbReference type="EMBL" id="VWD51451.1"/>
    </source>
</evidence>
<sequence length="75" mass="7719">MKTLPAHGSSRSADDGRNGRRPDHRAAGGGHAAASGARAFKHAGRMCAATAHILVPDSAYLRFMAAFGTAVSDID</sequence>
<dbReference type="AlphaFoldDB" id="A0A6P3AVD2"/>
<organism evidence="2 3">
    <name type="scientific">Burkholderia contaminans</name>
    <dbReference type="NCBI Taxonomy" id="488447"/>
    <lineage>
        <taxon>Bacteria</taxon>
        <taxon>Pseudomonadati</taxon>
        <taxon>Pseudomonadota</taxon>
        <taxon>Betaproteobacteria</taxon>
        <taxon>Burkholderiales</taxon>
        <taxon>Burkholderiaceae</taxon>
        <taxon>Burkholderia</taxon>
        <taxon>Burkholderia cepacia complex</taxon>
    </lineage>
</organism>
<proteinExistence type="predicted"/>
<dbReference type="Proteomes" id="UP000494109">
    <property type="component" value="Unassembled WGS sequence"/>
</dbReference>